<sequence>MSTMGRSPAAHRLATRRDRRRRRVRRILRRVPGILPWQVEALERWCFDTPPTKRYMQLARGSGTVTPGGS</sequence>
<dbReference type="AlphaFoldDB" id="A0A9X2G2D0"/>
<protein>
    <submittedName>
        <fullName evidence="1">Uncharacterized protein</fullName>
    </submittedName>
</protein>
<comment type="caution">
    <text evidence="1">The sequence shown here is derived from an EMBL/GenBank/DDBJ whole genome shotgun (WGS) entry which is preliminary data.</text>
</comment>
<evidence type="ECO:0000313" key="2">
    <source>
        <dbReference type="Proteomes" id="UP001139493"/>
    </source>
</evidence>
<dbReference type="RefSeq" id="WP_253836770.1">
    <property type="nucleotide sequence ID" value="NZ_JAMTCS010000008.1"/>
</dbReference>
<evidence type="ECO:0000313" key="1">
    <source>
        <dbReference type="EMBL" id="MCP2265559.1"/>
    </source>
</evidence>
<proteinExistence type="predicted"/>
<reference evidence="1" key="1">
    <citation type="submission" date="2022-06" db="EMBL/GenBank/DDBJ databases">
        <title>Genomic Encyclopedia of Archaeal and Bacterial Type Strains, Phase II (KMG-II): from individual species to whole genera.</title>
        <authorList>
            <person name="Goeker M."/>
        </authorList>
    </citation>
    <scope>NUCLEOTIDE SEQUENCE</scope>
    <source>
        <strain evidence="1">DSM 26652</strain>
    </source>
</reference>
<dbReference type="Proteomes" id="UP001139493">
    <property type="component" value="Unassembled WGS sequence"/>
</dbReference>
<keyword evidence="2" id="KW-1185">Reference proteome</keyword>
<dbReference type="EMBL" id="JAMTCS010000008">
    <property type="protein sequence ID" value="MCP2265559.1"/>
    <property type="molecule type" value="Genomic_DNA"/>
</dbReference>
<name>A0A9X2G2D0_9MICO</name>
<organism evidence="1 2">
    <name type="scientific">Promicromonospora thailandica</name>
    <dbReference type="NCBI Taxonomy" id="765201"/>
    <lineage>
        <taxon>Bacteria</taxon>
        <taxon>Bacillati</taxon>
        <taxon>Actinomycetota</taxon>
        <taxon>Actinomycetes</taxon>
        <taxon>Micrococcales</taxon>
        <taxon>Promicromonosporaceae</taxon>
        <taxon>Promicromonospora</taxon>
    </lineage>
</organism>
<accession>A0A9X2G2D0</accession>
<gene>
    <name evidence="1" type="ORF">APR03_002915</name>
</gene>